<evidence type="ECO:0000313" key="5">
    <source>
        <dbReference type="Proteomes" id="UP000241193"/>
    </source>
</evidence>
<feature type="compositionally biased region" description="Polar residues" evidence="1">
    <location>
        <begin position="45"/>
        <end position="76"/>
    </location>
</feature>
<reference evidence="4 5" key="1">
    <citation type="submission" date="2018-03" db="EMBL/GenBank/DDBJ databases">
        <authorList>
            <person name="Keele B.F."/>
        </authorList>
    </citation>
    <scope>NUCLEOTIDE SEQUENCE [LARGE SCALE GENOMIC DNA]</scope>
    <source>
        <strain evidence="4 5">D20</strain>
    </source>
</reference>
<keyword evidence="2" id="KW-0812">Transmembrane</keyword>
<dbReference type="PANTHER" id="PTHR36505">
    <property type="entry name" value="BLR1072 PROTEIN"/>
    <property type="match status" value="1"/>
</dbReference>
<keyword evidence="5" id="KW-1185">Reference proteome</keyword>
<organism evidence="4 5">
    <name type="scientific">Pseudothauera lacus</name>
    <dbReference type="NCBI Taxonomy" id="2136175"/>
    <lineage>
        <taxon>Bacteria</taxon>
        <taxon>Pseudomonadati</taxon>
        <taxon>Pseudomonadota</taxon>
        <taxon>Betaproteobacteria</taxon>
        <taxon>Rhodocyclales</taxon>
        <taxon>Zoogloeaceae</taxon>
        <taxon>Pseudothauera</taxon>
    </lineage>
</organism>
<feature type="domain" description="PRC-barrel" evidence="3">
    <location>
        <begin position="97"/>
        <end position="168"/>
    </location>
</feature>
<feature type="transmembrane region" description="Helical" evidence="2">
    <location>
        <begin position="21"/>
        <end position="42"/>
    </location>
</feature>
<dbReference type="PANTHER" id="PTHR36505:SF1">
    <property type="entry name" value="BLR1072 PROTEIN"/>
    <property type="match status" value="1"/>
</dbReference>
<name>A0A2T4IFE2_9RHOO</name>
<dbReference type="EMBL" id="PZKC01000006">
    <property type="protein sequence ID" value="PTD96493.1"/>
    <property type="molecule type" value="Genomic_DNA"/>
</dbReference>
<proteinExistence type="predicted"/>
<evidence type="ECO:0000313" key="4">
    <source>
        <dbReference type="EMBL" id="PTD96493.1"/>
    </source>
</evidence>
<evidence type="ECO:0000256" key="2">
    <source>
        <dbReference type="SAM" id="Phobius"/>
    </source>
</evidence>
<gene>
    <name evidence="4" type="ORF">C8261_09320</name>
</gene>
<feature type="region of interest" description="Disordered" evidence="1">
    <location>
        <begin position="200"/>
        <end position="235"/>
    </location>
</feature>
<evidence type="ECO:0000256" key="1">
    <source>
        <dbReference type="SAM" id="MobiDB-lite"/>
    </source>
</evidence>
<dbReference type="Pfam" id="PF05239">
    <property type="entry name" value="PRC"/>
    <property type="match status" value="1"/>
</dbReference>
<evidence type="ECO:0000259" key="3">
    <source>
        <dbReference type="Pfam" id="PF05239"/>
    </source>
</evidence>
<dbReference type="OrthoDB" id="8759924at2"/>
<comment type="caution">
    <text evidence="4">The sequence shown here is derived from an EMBL/GenBank/DDBJ whole genome shotgun (WGS) entry which is preliminary data.</text>
</comment>
<feature type="region of interest" description="Disordered" evidence="1">
    <location>
        <begin position="44"/>
        <end position="85"/>
    </location>
</feature>
<dbReference type="InterPro" id="IPR027275">
    <property type="entry name" value="PRC-brl_dom"/>
</dbReference>
<reference evidence="4 5" key="2">
    <citation type="submission" date="2018-04" db="EMBL/GenBank/DDBJ databases">
        <title>Thauera lacus sp. nov., isolated from an saline lake in Inner Mongolia, China.</title>
        <authorList>
            <person name="Liang Q.-Y."/>
        </authorList>
    </citation>
    <scope>NUCLEOTIDE SEQUENCE [LARGE SCALE GENOMIC DNA]</scope>
    <source>
        <strain evidence="4 5">D20</strain>
    </source>
</reference>
<accession>A0A2T4IFE2</accession>
<keyword evidence="2" id="KW-1133">Transmembrane helix</keyword>
<dbReference type="AlphaFoldDB" id="A0A2T4IFE2"/>
<dbReference type="Gene3D" id="2.30.30.240">
    <property type="entry name" value="PRC-barrel domain"/>
    <property type="match status" value="1"/>
</dbReference>
<keyword evidence="2" id="KW-0472">Membrane</keyword>
<dbReference type="Proteomes" id="UP000241193">
    <property type="component" value="Unassembled WGS sequence"/>
</dbReference>
<dbReference type="InterPro" id="IPR011033">
    <property type="entry name" value="PRC_barrel-like_sf"/>
</dbReference>
<protein>
    <recommendedName>
        <fullName evidence="3">PRC-barrel domain-containing protein</fullName>
    </recommendedName>
</protein>
<sequence>MGRDTETTRLQPHPQEYSMKVILQNTLIVGAIAALLAGPTWAAGETQSQSSNPTRTELGQPERNQSPSSQPMNQTPRSGAAASASASAGSSSLYARSADDLEGMKVVDSAGDKVGTIKQIVLAADRKSAHAVISSGGFLGIGATDILVSLDKLTPVGDNLQMRATKEDIVALKDKEVDRDKYAEVKGSAPISGSIVEFSAFEPGTTPRSPGAAPMTPRSDTDRQRDNPGSPMGPR</sequence>
<dbReference type="SUPFAM" id="SSF50346">
    <property type="entry name" value="PRC-barrel domain"/>
    <property type="match status" value="1"/>
</dbReference>